<dbReference type="InterPro" id="IPR029442">
    <property type="entry name" value="GyrI-like"/>
</dbReference>
<protein>
    <recommendedName>
        <fullName evidence="1">GyrI-like small molecule binding domain-containing protein</fullName>
    </recommendedName>
</protein>
<evidence type="ECO:0000313" key="3">
    <source>
        <dbReference type="Proteomes" id="UP000035050"/>
    </source>
</evidence>
<dbReference type="AlphaFoldDB" id="A0A0E3U5U9"/>
<gene>
    <name evidence="2" type="ORF">MB84_04690</name>
</gene>
<reference evidence="2" key="1">
    <citation type="submission" date="2016-06" db="EMBL/GenBank/DDBJ databases">
        <title>Pandoraea oxalativorans DSM 23570 Genome Sequencing.</title>
        <authorList>
            <person name="Ee R."/>
            <person name="Lim Y.-L."/>
            <person name="Yong D."/>
            <person name="Yin W.-F."/>
            <person name="Chan K.-G."/>
        </authorList>
    </citation>
    <scope>NUCLEOTIDE SEQUENCE</scope>
    <source>
        <strain evidence="2">DSM 23570</strain>
    </source>
</reference>
<dbReference type="PATRIC" id="fig|573737.6.peg.1737"/>
<organism evidence="2 3">
    <name type="scientific">Pandoraea oxalativorans</name>
    <dbReference type="NCBI Taxonomy" id="573737"/>
    <lineage>
        <taxon>Bacteria</taxon>
        <taxon>Pseudomonadati</taxon>
        <taxon>Pseudomonadota</taxon>
        <taxon>Betaproteobacteria</taxon>
        <taxon>Burkholderiales</taxon>
        <taxon>Burkholderiaceae</taxon>
        <taxon>Pandoraea</taxon>
    </lineage>
</organism>
<name>A0A0E3U5U9_9BURK</name>
<dbReference type="Pfam" id="PF06445">
    <property type="entry name" value="GyrI-like"/>
    <property type="match status" value="1"/>
</dbReference>
<dbReference type="HOGENOM" id="CLU_2736326_0_0_4"/>
<evidence type="ECO:0000259" key="1">
    <source>
        <dbReference type="Pfam" id="PF06445"/>
    </source>
</evidence>
<dbReference type="InterPro" id="IPR011256">
    <property type="entry name" value="Reg_factor_effector_dom_sf"/>
</dbReference>
<accession>A0A0E3U5U9</accession>
<sequence>MHPVAKALWFIEVEHKAHISTIHKTVHTIWHQWLPQSGLQAADAPDFERYSADFDPVTGAGTLEIWIPVQG</sequence>
<proteinExistence type="predicted"/>
<dbReference type="Proteomes" id="UP000035050">
    <property type="component" value="Chromosome"/>
</dbReference>
<dbReference type="SUPFAM" id="SSF55136">
    <property type="entry name" value="Probable bacterial effector-binding domain"/>
    <property type="match status" value="1"/>
</dbReference>
<dbReference type="EMBL" id="CP011253">
    <property type="protein sequence ID" value="AKC68913.1"/>
    <property type="molecule type" value="Genomic_DNA"/>
</dbReference>
<dbReference type="OrthoDB" id="282744at2"/>
<dbReference type="KEGG" id="pox:MB84_04690"/>
<feature type="domain" description="GyrI-like small molecule binding" evidence="1">
    <location>
        <begin position="14"/>
        <end position="69"/>
    </location>
</feature>
<keyword evidence="3" id="KW-1185">Reference proteome</keyword>
<dbReference type="RefSeq" id="WP_046290271.1">
    <property type="nucleotide sequence ID" value="NZ_CP011253.3"/>
</dbReference>
<dbReference type="Gene3D" id="3.20.80.10">
    <property type="entry name" value="Regulatory factor, effector binding domain"/>
    <property type="match status" value="1"/>
</dbReference>
<evidence type="ECO:0000313" key="2">
    <source>
        <dbReference type="EMBL" id="AKC68913.1"/>
    </source>
</evidence>